<sequence length="127" mass="13409">MTFGPHQPLPPLSLATGPQPRNISLPLASISSLTLAIPPPSSLYLLLLPPSSTPALPASPALPRWAISSCLSPFIAAAAGYQGRRSAPVEAAGCPSLLFLLQPPVRFPHQRSLFLSCNLVWIGDTKH</sequence>
<accession>A0AAQ3TZC0</accession>
<proteinExistence type="predicted"/>
<dbReference type="AlphaFoldDB" id="A0AAQ3TZC0"/>
<protein>
    <submittedName>
        <fullName evidence="1">Uncharacterized protein</fullName>
    </submittedName>
</protein>
<dbReference type="EMBL" id="CP144750">
    <property type="protein sequence ID" value="WVZ79847.1"/>
    <property type="molecule type" value="Genomic_DNA"/>
</dbReference>
<reference evidence="1 2" key="1">
    <citation type="submission" date="2024-02" db="EMBL/GenBank/DDBJ databases">
        <title>High-quality chromosome-scale genome assembly of Pensacola bahiagrass (Paspalum notatum Flugge var. saurae).</title>
        <authorList>
            <person name="Vega J.M."/>
            <person name="Podio M."/>
            <person name="Orjuela J."/>
            <person name="Siena L.A."/>
            <person name="Pessino S.C."/>
            <person name="Combes M.C."/>
            <person name="Mariac C."/>
            <person name="Albertini E."/>
            <person name="Pupilli F."/>
            <person name="Ortiz J.P.A."/>
            <person name="Leblanc O."/>
        </authorList>
    </citation>
    <scope>NUCLEOTIDE SEQUENCE [LARGE SCALE GENOMIC DNA]</scope>
    <source>
        <strain evidence="1">R1</strain>
        <tissue evidence="1">Leaf</tissue>
    </source>
</reference>
<evidence type="ECO:0000313" key="1">
    <source>
        <dbReference type="EMBL" id="WVZ79847.1"/>
    </source>
</evidence>
<gene>
    <name evidence="1" type="ORF">U9M48_027376</name>
</gene>
<keyword evidence="2" id="KW-1185">Reference proteome</keyword>
<evidence type="ECO:0000313" key="2">
    <source>
        <dbReference type="Proteomes" id="UP001341281"/>
    </source>
</evidence>
<name>A0AAQ3TZC0_PASNO</name>
<dbReference type="Proteomes" id="UP001341281">
    <property type="component" value="Chromosome 06"/>
</dbReference>
<organism evidence="1 2">
    <name type="scientific">Paspalum notatum var. saurae</name>
    <dbReference type="NCBI Taxonomy" id="547442"/>
    <lineage>
        <taxon>Eukaryota</taxon>
        <taxon>Viridiplantae</taxon>
        <taxon>Streptophyta</taxon>
        <taxon>Embryophyta</taxon>
        <taxon>Tracheophyta</taxon>
        <taxon>Spermatophyta</taxon>
        <taxon>Magnoliopsida</taxon>
        <taxon>Liliopsida</taxon>
        <taxon>Poales</taxon>
        <taxon>Poaceae</taxon>
        <taxon>PACMAD clade</taxon>
        <taxon>Panicoideae</taxon>
        <taxon>Andropogonodae</taxon>
        <taxon>Paspaleae</taxon>
        <taxon>Paspalinae</taxon>
        <taxon>Paspalum</taxon>
    </lineage>
</organism>